<dbReference type="InterPro" id="IPR035952">
    <property type="entry name" value="Rhomboid-like_sf"/>
</dbReference>
<dbReference type="PANTHER" id="PTHR43066">
    <property type="entry name" value="RHOMBOID-RELATED PROTEIN"/>
    <property type="match status" value="1"/>
</dbReference>
<comment type="subcellular location">
    <subcellularLocation>
        <location evidence="1">Membrane</location>
        <topology evidence="1">Multi-pass membrane protein</topology>
    </subcellularLocation>
</comment>
<evidence type="ECO:0000256" key="2">
    <source>
        <dbReference type="ARBA" id="ARBA00022692"/>
    </source>
</evidence>
<keyword evidence="9" id="KW-1185">Reference proteome</keyword>
<dbReference type="STRING" id="1121439.dsat_0446"/>
<dbReference type="eggNOG" id="COG0705">
    <property type="taxonomic scope" value="Bacteria"/>
</dbReference>
<evidence type="ECO:0000256" key="4">
    <source>
        <dbReference type="ARBA" id="ARBA00023136"/>
    </source>
</evidence>
<dbReference type="GO" id="GO:0016020">
    <property type="term" value="C:membrane"/>
    <property type="evidence" value="ECO:0007669"/>
    <property type="project" value="UniProtKB-SubCell"/>
</dbReference>
<gene>
    <name evidence="8" type="ORF">dsat_0446</name>
</gene>
<evidence type="ECO:0000256" key="5">
    <source>
        <dbReference type="SAM" id="MobiDB-lite"/>
    </source>
</evidence>
<feature type="transmembrane region" description="Helical" evidence="6">
    <location>
        <begin position="252"/>
        <end position="270"/>
    </location>
</feature>
<feature type="transmembrane region" description="Helical" evidence="6">
    <location>
        <begin position="282"/>
        <end position="300"/>
    </location>
</feature>
<feature type="transmembrane region" description="Helical" evidence="6">
    <location>
        <begin position="336"/>
        <end position="356"/>
    </location>
</feature>
<dbReference type="InterPro" id="IPR022764">
    <property type="entry name" value="Peptidase_S54_rhomboid_dom"/>
</dbReference>
<accession>S7T904</accession>
<sequence length="358" mass="37581">MNSRRGGVSRSRAESDAQRRENARAVWRAQSRALGRSATRAAPQGADSTARPDGEDALAPQERDDGWREVVVGLSLRRAEEFSLVLQARDVEHMLRQTGRNTVIVSPAHEAVRAREELDAYVAENRRGLASLSPPPDTRSAIVPVGFFLGLLIPFHLLTLQVLPRQGWYPHIWRQQGRADAGLIWAGEWWRAATALTLHADAGHLLGNVAVGTIFGAVLCAELGLGAGLLLMLLAGILGNLVNAAVLGPDHLSIGFSTAVFGAAGCIAGLRAVAGPYSGLRGGFVPLAAGLGLTAMLGTGGENTDLGAHIFGFLVGVPLGVAAGRATNRMGMPGRALDAGLLVTALALPVLAWMLAFT</sequence>
<feature type="transmembrane region" description="Helical" evidence="6">
    <location>
        <begin position="228"/>
        <end position="246"/>
    </location>
</feature>
<proteinExistence type="predicted"/>
<dbReference type="Pfam" id="PF01694">
    <property type="entry name" value="Rhomboid"/>
    <property type="match status" value="1"/>
</dbReference>
<dbReference type="SUPFAM" id="SSF144091">
    <property type="entry name" value="Rhomboid-like"/>
    <property type="match status" value="1"/>
</dbReference>
<dbReference type="RefSeq" id="WP_020887140.1">
    <property type="nucleotide sequence ID" value="NZ_ATHI01000026.1"/>
</dbReference>
<dbReference type="GO" id="GO:0004252">
    <property type="term" value="F:serine-type endopeptidase activity"/>
    <property type="evidence" value="ECO:0007669"/>
    <property type="project" value="InterPro"/>
</dbReference>
<feature type="transmembrane region" description="Helical" evidence="6">
    <location>
        <begin position="141"/>
        <end position="163"/>
    </location>
</feature>
<evidence type="ECO:0000256" key="1">
    <source>
        <dbReference type="ARBA" id="ARBA00004141"/>
    </source>
</evidence>
<evidence type="ECO:0000256" key="6">
    <source>
        <dbReference type="SAM" id="Phobius"/>
    </source>
</evidence>
<dbReference type="Proteomes" id="UP000014975">
    <property type="component" value="Unassembled WGS sequence"/>
</dbReference>
<reference evidence="8 9" key="1">
    <citation type="journal article" date="2013" name="Genome Announc.">
        <title>Draft genome sequences for three mercury-methylating, sulfate-reducing bacteria.</title>
        <authorList>
            <person name="Brown S.D."/>
            <person name="Hurt R.A.Jr."/>
            <person name="Gilmour C.C."/>
            <person name="Elias D.A."/>
        </authorList>
    </citation>
    <scope>NUCLEOTIDE SEQUENCE [LARGE SCALE GENOMIC DNA]</scope>
    <source>
        <strain evidence="8 9">DSM 16529</strain>
    </source>
</reference>
<feature type="domain" description="Peptidase S54 rhomboid" evidence="7">
    <location>
        <begin position="187"/>
        <end position="322"/>
    </location>
</feature>
<dbReference type="PANTHER" id="PTHR43066:SF5">
    <property type="entry name" value="RHOMBOID-LIKE PROTEIN 11, CHLOROPLASTIC-RELATED"/>
    <property type="match status" value="1"/>
</dbReference>
<evidence type="ECO:0000313" key="8">
    <source>
        <dbReference type="EMBL" id="EPR33005.1"/>
    </source>
</evidence>
<dbReference type="AlphaFoldDB" id="S7T904"/>
<evidence type="ECO:0000259" key="7">
    <source>
        <dbReference type="Pfam" id="PF01694"/>
    </source>
</evidence>
<organism evidence="8 9">
    <name type="scientific">Alkalidesulfovibrio alkalitolerans DSM 16529</name>
    <dbReference type="NCBI Taxonomy" id="1121439"/>
    <lineage>
        <taxon>Bacteria</taxon>
        <taxon>Pseudomonadati</taxon>
        <taxon>Thermodesulfobacteriota</taxon>
        <taxon>Desulfovibrionia</taxon>
        <taxon>Desulfovibrionales</taxon>
        <taxon>Desulfovibrionaceae</taxon>
        <taxon>Alkalidesulfovibrio</taxon>
    </lineage>
</organism>
<feature type="transmembrane region" description="Helical" evidence="6">
    <location>
        <begin position="306"/>
        <end position="324"/>
    </location>
</feature>
<comment type="caution">
    <text evidence="8">The sequence shown here is derived from an EMBL/GenBank/DDBJ whole genome shotgun (WGS) entry which is preliminary data.</text>
</comment>
<feature type="compositionally biased region" description="Basic and acidic residues" evidence="5">
    <location>
        <begin position="11"/>
        <end position="23"/>
    </location>
</feature>
<dbReference type="EMBL" id="ATHI01000026">
    <property type="protein sequence ID" value="EPR33005.1"/>
    <property type="molecule type" value="Genomic_DNA"/>
</dbReference>
<keyword evidence="2 6" id="KW-0812">Transmembrane</keyword>
<dbReference type="OrthoDB" id="9813074at2"/>
<evidence type="ECO:0000256" key="3">
    <source>
        <dbReference type="ARBA" id="ARBA00022989"/>
    </source>
</evidence>
<evidence type="ECO:0000313" key="9">
    <source>
        <dbReference type="Proteomes" id="UP000014975"/>
    </source>
</evidence>
<protein>
    <submittedName>
        <fullName evidence="8">Peptidase S54, rhomboid domain containing protein</fullName>
    </submittedName>
</protein>
<feature type="transmembrane region" description="Helical" evidence="6">
    <location>
        <begin position="202"/>
        <end position="221"/>
    </location>
</feature>
<keyword evidence="3 6" id="KW-1133">Transmembrane helix</keyword>
<dbReference type="PATRIC" id="fig|1121439.3.peg.1798"/>
<keyword evidence="4 6" id="KW-0472">Membrane</keyword>
<name>S7T904_9BACT</name>
<dbReference type="Gene3D" id="1.20.1540.10">
    <property type="entry name" value="Rhomboid-like"/>
    <property type="match status" value="1"/>
</dbReference>
<feature type="region of interest" description="Disordered" evidence="5">
    <location>
        <begin position="1"/>
        <end position="62"/>
    </location>
</feature>